<dbReference type="EMBL" id="JBBMFC010000002">
    <property type="protein sequence ID" value="MEQ2577490.1"/>
    <property type="molecule type" value="Genomic_DNA"/>
</dbReference>
<name>A0ABV1HY42_9FIRM</name>
<reference evidence="1 2" key="1">
    <citation type="submission" date="2024-03" db="EMBL/GenBank/DDBJ databases">
        <title>Human intestinal bacterial collection.</title>
        <authorList>
            <person name="Pauvert C."/>
            <person name="Hitch T.C.A."/>
            <person name="Clavel T."/>
        </authorList>
    </citation>
    <scope>NUCLEOTIDE SEQUENCE [LARGE SCALE GENOMIC DNA]</scope>
    <source>
        <strain evidence="1 2">CLA-AA-H78B</strain>
    </source>
</reference>
<evidence type="ECO:0000313" key="1">
    <source>
        <dbReference type="EMBL" id="MEQ2577490.1"/>
    </source>
</evidence>
<protein>
    <submittedName>
        <fullName evidence="1">Uncharacterized protein</fullName>
    </submittedName>
</protein>
<proteinExistence type="predicted"/>
<accession>A0ABV1HY42</accession>
<comment type="caution">
    <text evidence="1">The sequence shown here is derived from an EMBL/GenBank/DDBJ whole genome shotgun (WGS) entry which is preliminary data.</text>
</comment>
<dbReference type="Proteomes" id="UP001470288">
    <property type="component" value="Unassembled WGS sequence"/>
</dbReference>
<evidence type="ECO:0000313" key="2">
    <source>
        <dbReference type="Proteomes" id="UP001470288"/>
    </source>
</evidence>
<gene>
    <name evidence="1" type="ORF">WMO62_01385</name>
</gene>
<sequence length="63" mass="7183">MKEKKKTNQQLIDDYDYLANAASVHDCTGLIPGAPVNDAQREAYEEIYPYKPPEVESQKPDKK</sequence>
<dbReference type="RefSeq" id="WP_117497940.1">
    <property type="nucleotide sequence ID" value="NZ_JBBMFC010000002.1"/>
</dbReference>
<organism evidence="1 2">
    <name type="scientific">Hominiventricola aquisgranensis</name>
    <dbReference type="NCBI Taxonomy" id="3133164"/>
    <lineage>
        <taxon>Bacteria</taxon>
        <taxon>Bacillati</taxon>
        <taxon>Bacillota</taxon>
        <taxon>Clostridia</taxon>
        <taxon>Lachnospirales</taxon>
        <taxon>Lachnospiraceae</taxon>
        <taxon>Hominiventricola</taxon>
    </lineage>
</organism>
<keyword evidence="2" id="KW-1185">Reference proteome</keyword>